<reference evidence="6 7" key="1">
    <citation type="submission" date="2017-09" db="EMBL/GenBank/DDBJ databases">
        <title>Depth-based differentiation of microbial function through sediment-hosted aquifers and enrichment of novel symbionts in the deep terrestrial subsurface.</title>
        <authorList>
            <person name="Probst A.J."/>
            <person name="Ladd B."/>
            <person name="Jarett J.K."/>
            <person name="Geller-Mcgrath D.E."/>
            <person name="Sieber C.M."/>
            <person name="Emerson J.B."/>
            <person name="Anantharaman K."/>
            <person name="Thomas B.C."/>
            <person name="Malmstrom R."/>
            <person name="Stieglmeier M."/>
            <person name="Klingl A."/>
            <person name="Woyke T."/>
            <person name="Ryan C.M."/>
            <person name="Banfield J.F."/>
        </authorList>
    </citation>
    <scope>NUCLEOTIDE SEQUENCE [LARGE SCALE GENOMIC DNA]</scope>
    <source>
        <strain evidence="6">CG22_combo_CG10-13_8_21_14_all_38_20</strain>
    </source>
</reference>
<proteinExistence type="predicted"/>
<dbReference type="InterPro" id="IPR006879">
    <property type="entry name" value="YdjC-like"/>
</dbReference>
<dbReference type="GO" id="GO:0019213">
    <property type="term" value="F:deacetylase activity"/>
    <property type="evidence" value="ECO:0007669"/>
    <property type="project" value="TreeGrafter"/>
</dbReference>
<comment type="cofactor">
    <cofactor evidence="1">
        <name>Mg(2+)</name>
        <dbReference type="ChEBI" id="CHEBI:18420"/>
    </cofactor>
</comment>
<evidence type="ECO:0008006" key="8">
    <source>
        <dbReference type="Google" id="ProtNLM"/>
    </source>
</evidence>
<dbReference type="GO" id="GO:0046872">
    <property type="term" value="F:metal ion binding"/>
    <property type="evidence" value="ECO:0007669"/>
    <property type="project" value="UniProtKB-KW"/>
</dbReference>
<accession>A0A2H0BVW1</accession>
<keyword evidence="2" id="KW-0479">Metal-binding</keyword>
<evidence type="ECO:0000313" key="6">
    <source>
        <dbReference type="EMBL" id="PIP61815.1"/>
    </source>
</evidence>
<evidence type="ECO:0000256" key="5">
    <source>
        <dbReference type="ARBA" id="ARBA00023277"/>
    </source>
</evidence>
<evidence type="ECO:0000256" key="2">
    <source>
        <dbReference type="ARBA" id="ARBA00022723"/>
    </source>
</evidence>
<organism evidence="6 7">
    <name type="scientific">Candidatus Roizmanbacteria bacterium CG22_combo_CG10-13_8_21_14_all_38_20</name>
    <dbReference type="NCBI Taxonomy" id="1974862"/>
    <lineage>
        <taxon>Bacteria</taxon>
        <taxon>Candidatus Roizmaniibacteriota</taxon>
    </lineage>
</organism>
<dbReference type="EMBL" id="PCTA01000015">
    <property type="protein sequence ID" value="PIP61815.1"/>
    <property type="molecule type" value="Genomic_DNA"/>
</dbReference>
<keyword evidence="3" id="KW-0378">Hydrolase</keyword>
<dbReference type="Gene3D" id="3.20.20.370">
    <property type="entry name" value="Glycoside hydrolase/deacetylase"/>
    <property type="match status" value="1"/>
</dbReference>
<gene>
    <name evidence="6" type="ORF">COW99_02200</name>
</gene>
<dbReference type="Proteomes" id="UP000231246">
    <property type="component" value="Unassembled WGS sequence"/>
</dbReference>
<dbReference type="Pfam" id="PF04794">
    <property type="entry name" value="YdjC"/>
    <property type="match status" value="1"/>
</dbReference>
<evidence type="ECO:0000256" key="3">
    <source>
        <dbReference type="ARBA" id="ARBA00022801"/>
    </source>
</evidence>
<evidence type="ECO:0000313" key="7">
    <source>
        <dbReference type="Proteomes" id="UP000231246"/>
    </source>
</evidence>
<dbReference type="AlphaFoldDB" id="A0A2H0BVW1"/>
<dbReference type="PANTHER" id="PTHR31609">
    <property type="entry name" value="YDJC DEACETYLASE FAMILY MEMBER"/>
    <property type="match status" value="1"/>
</dbReference>
<dbReference type="InterPro" id="IPR011330">
    <property type="entry name" value="Glyco_hydro/deAcase_b/a-brl"/>
</dbReference>
<dbReference type="GO" id="GO:0016787">
    <property type="term" value="F:hydrolase activity"/>
    <property type="evidence" value="ECO:0007669"/>
    <property type="project" value="UniProtKB-KW"/>
</dbReference>
<dbReference type="PANTHER" id="PTHR31609:SF1">
    <property type="entry name" value="CARBOHYDRATE DEACETYLASE"/>
    <property type="match status" value="1"/>
</dbReference>
<comment type="caution">
    <text evidence="6">The sequence shown here is derived from an EMBL/GenBank/DDBJ whole genome shotgun (WGS) entry which is preliminary data.</text>
</comment>
<dbReference type="SUPFAM" id="SSF88713">
    <property type="entry name" value="Glycoside hydrolase/deacetylase"/>
    <property type="match status" value="1"/>
</dbReference>
<keyword evidence="4" id="KW-0460">Magnesium</keyword>
<evidence type="ECO:0000256" key="1">
    <source>
        <dbReference type="ARBA" id="ARBA00001946"/>
    </source>
</evidence>
<evidence type="ECO:0000256" key="4">
    <source>
        <dbReference type="ARBA" id="ARBA00022842"/>
    </source>
</evidence>
<keyword evidence="5" id="KW-0119">Carbohydrate metabolism</keyword>
<name>A0A2H0BVW1_9BACT</name>
<dbReference type="GO" id="GO:0005975">
    <property type="term" value="P:carbohydrate metabolic process"/>
    <property type="evidence" value="ECO:0007669"/>
    <property type="project" value="InterPro"/>
</dbReference>
<sequence>MRHLIINGDDLGLCNGVNRAIFALHELGMLTSASLIVSGERTIEAIETVKNKYPNISLGLHLRFGEPPFKIDRLVEEMNNQWKKFYQLVGKSPTHVDIHRYPSIALQISRFLPERVPMRNVGSIHYIDKFNGNNGEDGVTPANLIKILKRIKKGIYELSCQPSYEPIEENGDIEECGDCRQLQLKTLFDERVRMIMEMRDISLISYKDVLTNDIFRVHTLERHYVG</sequence>
<protein>
    <recommendedName>
        <fullName evidence="8">ChbG/HpnK family deacetylase</fullName>
    </recommendedName>
</protein>